<dbReference type="InterPro" id="IPR010656">
    <property type="entry name" value="DctM"/>
</dbReference>
<dbReference type="PANTHER" id="PTHR33362">
    <property type="entry name" value="SIALIC ACID TRAP TRANSPORTER PERMEASE PROTEIN SIAT-RELATED"/>
    <property type="match status" value="1"/>
</dbReference>
<feature type="transmembrane region" description="Helical" evidence="7">
    <location>
        <begin position="362"/>
        <end position="383"/>
    </location>
</feature>
<keyword evidence="4 7" id="KW-0812">Transmembrane</keyword>
<keyword evidence="3" id="KW-0997">Cell inner membrane</keyword>
<dbReference type="PIRSF" id="PIRSF006066">
    <property type="entry name" value="HI0050"/>
    <property type="match status" value="1"/>
</dbReference>
<accession>A0A382KQY1</accession>
<evidence type="ECO:0000256" key="2">
    <source>
        <dbReference type="ARBA" id="ARBA00022475"/>
    </source>
</evidence>
<evidence type="ECO:0000259" key="8">
    <source>
        <dbReference type="Pfam" id="PF06808"/>
    </source>
</evidence>
<evidence type="ECO:0000256" key="4">
    <source>
        <dbReference type="ARBA" id="ARBA00022692"/>
    </source>
</evidence>
<feature type="transmembrane region" description="Helical" evidence="7">
    <location>
        <begin position="284"/>
        <end position="314"/>
    </location>
</feature>
<dbReference type="EMBL" id="UINC01082313">
    <property type="protein sequence ID" value="SVC26968.1"/>
    <property type="molecule type" value="Genomic_DNA"/>
</dbReference>
<feature type="transmembrane region" description="Helical" evidence="7">
    <location>
        <begin position="106"/>
        <end position="129"/>
    </location>
</feature>
<comment type="subcellular location">
    <subcellularLocation>
        <location evidence="1">Cell inner membrane</location>
        <topology evidence="1">Multi-pass membrane protein</topology>
    </subcellularLocation>
</comment>
<feature type="transmembrane region" description="Helical" evidence="7">
    <location>
        <begin position="141"/>
        <end position="162"/>
    </location>
</feature>
<dbReference type="AlphaFoldDB" id="A0A382KQY1"/>
<feature type="transmembrane region" description="Helical" evidence="7">
    <location>
        <begin position="61"/>
        <end position="94"/>
    </location>
</feature>
<reference evidence="9" key="1">
    <citation type="submission" date="2018-05" db="EMBL/GenBank/DDBJ databases">
        <authorList>
            <person name="Lanie J.A."/>
            <person name="Ng W.-L."/>
            <person name="Kazmierczak K.M."/>
            <person name="Andrzejewski T.M."/>
            <person name="Davidsen T.M."/>
            <person name="Wayne K.J."/>
            <person name="Tettelin H."/>
            <person name="Glass J.I."/>
            <person name="Rusch D."/>
            <person name="Podicherti R."/>
            <person name="Tsui H.-C.T."/>
            <person name="Winkler M.E."/>
        </authorList>
    </citation>
    <scope>NUCLEOTIDE SEQUENCE</scope>
</reference>
<evidence type="ECO:0000256" key="3">
    <source>
        <dbReference type="ARBA" id="ARBA00022519"/>
    </source>
</evidence>
<organism evidence="9">
    <name type="scientific">marine metagenome</name>
    <dbReference type="NCBI Taxonomy" id="408172"/>
    <lineage>
        <taxon>unclassified sequences</taxon>
        <taxon>metagenomes</taxon>
        <taxon>ecological metagenomes</taxon>
    </lineage>
</organism>
<name>A0A382KQY1_9ZZZZ</name>
<gene>
    <name evidence="9" type="ORF">METZ01_LOCUS279822</name>
</gene>
<dbReference type="NCBIfam" id="TIGR00786">
    <property type="entry name" value="dctM"/>
    <property type="match status" value="1"/>
</dbReference>
<evidence type="ECO:0000313" key="9">
    <source>
        <dbReference type="EMBL" id="SVC26968.1"/>
    </source>
</evidence>
<feature type="transmembrane region" description="Helical" evidence="7">
    <location>
        <begin position="326"/>
        <end position="350"/>
    </location>
</feature>
<keyword evidence="6 7" id="KW-0472">Membrane</keyword>
<feature type="transmembrane region" description="Helical" evidence="7">
    <location>
        <begin position="241"/>
        <end position="263"/>
    </location>
</feature>
<feature type="domain" description="TRAP C4-dicarboxylate transport system permease DctM subunit" evidence="8">
    <location>
        <begin position="4"/>
        <end position="386"/>
    </location>
</feature>
<dbReference type="PANTHER" id="PTHR33362:SF5">
    <property type="entry name" value="C4-DICARBOXYLATE TRAP TRANSPORTER LARGE PERMEASE PROTEIN DCTM"/>
    <property type="match status" value="1"/>
</dbReference>
<dbReference type="GO" id="GO:0022857">
    <property type="term" value="F:transmembrane transporter activity"/>
    <property type="evidence" value="ECO:0007669"/>
    <property type="project" value="TreeGrafter"/>
</dbReference>
<keyword evidence="2" id="KW-1003">Cell membrane</keyword>
<dbReference type="GO" id="GO:0005886">
    <property type="term" value="C:plasma membrane"/>
    <property type="evidence" value="ECO:0007669"/>
    <property type="project" value="UniProtKB-SubCell"/>
</dbReference>
<sequence>MLGYLRSDIPLSAVAIEIFGIAEMPILLAIPLFTFAGYILSESDAPSRLVRVTKAMLGWLPGGLAIVSIATCALFTAFTGASGVTIIALGALLYPALAQAGYNDRFNLGLVTAGGSLGLLFAPSLPLILYGVVAEVSIDALFIAGALPGLLMMVTMSAYCLWVNRQNRVPLSDFSWPEVGRALSESAWELPLPAVVLGGIYSGFLAVSEAAAVTAIYVVAVEVAFRREITWSRLPGIMRESMVLVGGILLILGASLASTNYMIDAEVPQRLISLVGELVSDRTSFLFLLVLFLLALGAILDIFSALVLVVPLILPVAAEFGVHPVHLGIIFLATMQLGYLTPPIGLNLFIASYRFNQSIVTVYLATLPFLLILLVAVMLITFWPELSLAFLEK</sequence>
<evidence type="ECO:0000256" key="1">
    <source>
        <dbReference type="ARBA" id="ARBA00004429"/>
    </source>
</evidence>
<feature type="transmembrane region" description="Helical" evidence="7">
    <location>
        <begin position="194"/>
        <end position="221"/>
    </location>
</feature>
<evidence type="ECO:0000256" key="6">
    <source>
        <dbReference type="ARBA" id="ARBA00023136"/>
    </source>
</evidence>
<evidence type="ECO:0000256" key="5">
    <source>
        <dbReference type="ARBA" id="ARBA00022989"/>
    </source>
</evidence>
<dbReference type="InterPro" id="IPR004681">
    <property type="entry name" value="TRAP_DctM"/>
</dbReference>
<keyword evidence="5 7" id="KW-1133">Transmembrane helix</keyword>
<feature type="transmembrane region" description="Helical" evidence="7">
    <location>
        <begin position="12"/>
        <end position="41"/>
    </location>
</feature>
<dbReference type="Pfam" id="PF06808">
    <property type="entry name" value="DctM"/>
    <property type="match status" value="1"/>
</dbReference>
<protein>
    <recommendedName>
        <fullName evidence="8">TRAP C4-dicarboxylate transport system permease DctM subunit domain-containing protein</fullName>
    </recommendedName>
</protein>
<evidence type="ECO:0000256" key="7">
    <source>
        <dbReference type="SAM" id="Phobius"/>
    </source>
</evidence>
<proteinExistence type="predicted"/>